<name>A0A0M7AMB2_9HYPH</name>
<dbReference type="Gene3D" id="1.10.101.10">
    <property type="entry name" value="PGBD-like superfamily/PGBD"/>
    <property type="match status" value="1"/>
</dbReference>
<gene>
    <name evidence="3" type="ORF">LA5096_04732</name>
</gene>
<feature type="compositionally biased region" description="Polar residues" evidence="1">
    <location>
        <begin position="1"/>
        <end position="18"/>
    </location>
</feature>
<feature type="domain" description="Peptidoglycan binding-like" evidence="2">
    <location>
        <begin position="29"/>
        <end position="92"/>
    </location>
</feature>
<dbReference type="OrthoDB" id="1523598at2"/>
<dbReference type="SUPFAM" id="SSF47090">
    <property type="entry name" value="PGBD-like"/>
    <property type="match status" value="1"/>
</dbReference>
<dbReference type="InterPro" id="IPR024079">
    <property type="entry name" value="MetalloPept_cat_dom_sf"/>
</dbReference>
<dbReference type="InterPro" id="IPR036365">
    <property type="entry name" value="PGBD-like_sf"/>
</dbReference>
<evidence type="ECO:0000313" key="4">
    <source>
        <dbReference type="Proteomes" id="UP000049983"/>
    </source>
</evidence>
<dbReference type="EMBL" id="CXWC01000013">
    <property type="protein sequence ID" value="CTQ76405.1"/>
    <property type="molecule type" value="Genomic_DNA"/>
</dbReference>
<feature type="region of interest" description="Disordered" evidence="1">
    <location>
        <begin position="118"/>
        <end position="141"/>
    </location>
</feature>
<sequence length="433" mass="47274">MTSEPLSINENPRLQSAARNAPPMFKGERGQAVAILQKAYVEAGYPMPGSIRSDGSADGIFGKETYSVTRHFQIGQGISVDGIVGQNTLGAMSKLLGGTDPGNRPVSPNPNAPVVPVNPGGILPGGPTVPRSPRPSVRPSKRTHFAEGNIATGFDKTATPPWQMVPTSSKPLSSGGGGAIVKLFNGEGLTVTSNNDLIKVHELPISFKDECRRFLLTGEVDGARAMIEARTGSLTVARMEAETTKPYVLTVDFYMVSDKVRKTSRPVSELAKLVNDTSQLLAQQCNIHLKKQYTYPEYKVDADLGEVILVRDMQKRYETQDVYLIFQGCRNTADLNVFCVWEYEMNAENAARGDVHTGLHFGQGRILIEDDYITDSVNKKVGKWTLMHEAGHALGLKHKDGTIMADIGQTKTSYLRKTQIHKMWKSAGKTAKK</sequence>
<dbReference type="SUPFAM" id="SSF55486">
    <property type="entry name" value="Metalloproteases ('zincins'), catalytic domain"/>
    <property type="match status" value="1"/>
</dbReference>
<dbReference type="GeneID" id="97672014"/>
<protein>
    <submittedName>
        <fullName evidence="3">Spore cortex-lytic enzyme</fullName>
    </submittedName>
</protein>
<evidence type="ECO:0000313" key="3">
    <source>
        <dbReference type="EMBL" id="CTQ76405.1"/>
    </source>
</evidence>
<dbReference type="GO" id="GO:0008237">
    <property type="term" value="F:metallopeptidase activity"/>
    <property type="evidence" value="ECO:0007669"/>
    <property type="project" value="InterPro"/>
</dbReference>
<feature type="region of interest" description="Disordered" evidence="1">
    <location>
        <begin position="1"/>
        <end position="24"/>
    </location>
</feature>
<feature type="compositionally biased region" description="Low complexity" evidence="1">
    <location>
        <begin position="118"/>
        <end position="138"/>
    </location>
</feature>
<keyword evidence="4" id="KW-1185">Reference proteome</keyword>
<organism evidence="3 4">
    <name type="scientific">Roseibium album</name>
    <dbReference type="NCBI Taxonomy" id="311410"/>
    <lineage>
        <taxon>Bacteria</taxon>
        <taxon>Pseudomonadati</taxon>
        <taxon>Pseudomonadota</taxon>
        <taxon>Alphaproteobacteria</taxon>
        <taxon>Hyphomicrobiales</taxon>
        <taxon>Stappiaceae</taxon>
        <taxon>Roseibium</taxon>
    </lineage>
</organism>
<accession>A0A0M7AMB2</accession>
<dbReference type="Pfam" id="PF01471">
    <property type="entry name" value="PG_binding_1"/>
    <property type="match status" value="1"/>
</dbReference>
<proteinExistence type="predicted"/>
<dbReference type="Proteomes" id="UP000049983">
    <property type="component" value="Unassembled WGS sequence"/>
</dbReference>
<evidence type="ECO:0000259" key="2">
    <source>
        <dbReference type="Pfam" id="PF01471"/>
    </source>
</evidence>
<reference evidence="4" key="1">
    <citation type="submission" date="2015-07" db="EMBL/GenBank/DDBJ databases">
        <authorList>
            <person name="Rodrigo-Torres Lidia"/>
            <person name="Arahal R.David."/>
        </authorList>
    </citation>
    <scope>NUCLEOTIDE SEQUENCE [LARGE SCALE GENOMIC DNA]</scope>
    <source>
        <strain evidence="4">CECT 5096</strain>
    </source>
</reference>
<evidence type="ECO:0000256" key="1">
    <source>
        <dbReference type="SAM" id="MobiDB-lite"/>
    </source>
</evidence>
<dbReference type="STRING" id="311410.LA5095_03450"/>
<dbReference type="AlphaFoldDB" id="A0A0M7AMB2"/>
<dbReference type="RefSeq" id="WP_055117132.1">
    <property type="nucleotide sequence ID" value="NZ_CXWA01000004.1"/>
</dbReference>
<dbReference type="InterPro" id="IPR002477">
    <property type="entry name" value="Peptidoglycan-bd-like"/>
</dbReference>
<dbReference type="Gene3D" id="3.40.390.10">
    <property type="entry name" value="Collagenase (Catalytic Domain)"/>
    <property type="match status" value="1"/>
</dbReference>
<dbReference type="InterPro" id="IPR036366">
    <property type="entry name" value="PGBDSf"/>
</dbReference>